<keyword evidence="3" id="KW-1185">Reference proteome</keyword>
<organism evidence="2 3">
    <name type="scientific">Micrococcoides hystricis</name>
    <dbReference type="NCBI Taxonomy" id="1572761"/>
    <lineage>
        <taxon>Bacteria</taxon>
        <taxon>Bacillati</taxon>
        <taxon>Actinomycetota</taxon>
        <taxon>Actinomycetes</taxon>
        <taxon>Micrococcales</taxon>
        <taxon>Micrococcaceae</taxon>
        <taxon>Micrococcoides</taxon>
    </lineage>
</organism>
<name>A0ABV6P6T7_9MICC</name>
<protein>
    <submittedName>
        <fullName evidence="2">YggT family protein</fullName>
    </submittedName>
</protein>
<keyword evidence="1" id="KW-0472">Membrane</keyword>
<sequence length="96" mass="10979">MQIIWAALYLVLTIYSLLLVIRIVFEVVQQYARQWRPKGAVLILASATYTVTDPPIRWLRGRIPMRMGGLNLDFSFIIVFFAVAILKMIVRAIALA</sequence>
<dbReference type="EMBL" id="JBHLUB010000001">
    <property type="protein sequence ID" value="MFC0580840.1"/>
    <property type="molecule type" value="Genomic_DNA"/>
</dbReference>
<evidence type="ECO:0000256" key="1">
    <source>
        <dbReference type="SAM" id="Phobius"/>
    </source>
</evidence>
<keyword evidence="1" id="KW-0812">Transmembrane</keyword>
<feature type="transmembrane region" description="Helical" evidence="1">
    <location>
        <begin position="70"/>
        <end position="94"/>
    </location>
</feature>
<evidence type="ECO:0000313" key="3">
    <source>
        <dbReference type="Proteomes" id="UP001589862"/>
    </source>
</evidence>
<proteinExistence type="predicted"/>
<gene>
    <name evidence="2" type="ORF">ACFFFR_00345</name>
</gene>
<dbReference type="Pfam" id="PF02325">
    <property type="entry name" value="CCB3_YggT"/>
    <property type="match status" value="1"/>
</dbReference>
<evidence type="ECO:0000313" key="2">
    <source>
        <dbReference type="EMBL" id="MFC0580840.1"/>
    </source>
</evidence>
<dbReference type="Proteomes" id="UP001589862">
    <property type="component" value="Unassembled WGS sequence"/>
</dbReference>
<comment type="caution">
    <text evidence="2">The sequence shown here is derived from an EMBL/GenBank/DDBJ whole genome shotgun (WGS) entry which is preliminary data.</text>
</comment>
<keyword evidence="1" id="KW-1133">Transmembrane helix</keyword>
<feature type="transmembrane region" description="Helical" evidence="1">
    <location>
        <begin position="6"/>
        <end position="28"/>
    </location>
</feature>
<dbReference type="RefSeq" id="WP_377457193.1">
    <property type="nucleotide sequence ID" value="NZ_JBHLUB010000001.1"/>
</dbReference>
<dbReference type="InterPro" id="IPR003425">
    <property type="entry name" value="CCB3/YggT"/>
</dbReference>
<reference evidence="2 3" key="1">
    <citation type="submission" date="2024-09" db="EMBL/GenBank/DDBJ databases">
        <authorList>
            <person name="Sun Q."/>
            <person name="Mori K."/>
        </authorList>
    </citation>
    <scope>NUCLEOTIDE SEQUENCE [LARGE SCALE GENOMIC DNA]</scope>
    <source>
        <strain evidence="2 3">NCAIM B.02604</strain>
    </source>
</reference>
<accession>A0ABV6P6T7</accession>